<organism evidence="2">
    <name type="scientific">Triticum aestivum</name>
    <name type="common">Wheat</name>
    <dbReference type="NCBI Taxonomy" id="4565"/>
    <lineage>
        <taxon>Eukaryota</taxon>
        <taxon>Viridiplantae</taxon>
        <taxon>Streptophyta</taxon>
        <taxon>Embryophyta</taxon>
        <taxon>Tracheophyta</taxon>
        <taxon>Spermatophyta</taxon>
        <taxon>Magnoliopsida</taxon>
        <taxon>Liliopsida</taxon>
        <taxon>Poales</taxon>
        <taxon>Poaceae</taxon>
        <taxon>BOP clade</taxon>
        <taxon>Pooideae</taxon>
        <taxon>Triticodae</taxon>
        <taxon>Triticeae</taxon>
        <taxon>Triticinae</taxon>
        <taxon>Triticum</taxon>
    </lineage>
</organism>
<accession>A0A3B6KE10</accession>
<evidence type="ECO:0000313" key="3">
    <source>
        <dbReference type="Proteomes" id="UP000019116"/>
    </source>
</evidence>
<dbReference type="PANTHER" id="PTHR33127:SF43">
    <property type="entry name" value="OS09G0380600 PROTEIN"/>
    <property type="match status" value="1"/>
</dbReference>
<proteinExistence type="predicted"/>
<dbReference type="EnsemblPlants" id="TraesCS5A02G067400.1">
    <property type="protein sequence ID" value="TraesCS5A02G067400.1.cds1"/>
    <property type="gene ID" value="TraesCS5A02G067400"/>
</dbReference>
<dbReference type="InterPro" id="IPR005174">
    <property type="entry name" value="KIB1-4_b-propeller"/>
</dbReference>
<evidence type="ECO:0000259" key="1">
    <source>
        <dbReference type="Pfam" id="PF03478"/>
    </source>
</evidence>
<reference evidence="2" key="2">
    <citation type="submission" date="2018-10" db="UniProtKB">
        <authorList>
            <consortium name="EnsemblPlants"/>
        </authorList>
    </citation>
    <scope>IDENTIFICATION</scope>
</reference>
<feature type="domain" description="KIB1-4 beta-propeller" evidence="1">
    <location>
        <begin position="56"/>
        <end position="321"/>
    </location>
</feature>
<dbReference type="Gramene" id="TraesCS5A02G067400.1">
    <property type="protein sequence ID" value="TraesCS5A02G067400.1.cds1"/>
    <property type="gene ID" value="TraesCS5A02G067400"/>
</dbReference>
<dbReference type="Gramene" id="TraesCS5A03G0172600.1">
    <property type="protein sequence ID" value="TraesCS5A03G0172600.1.CDS1"/>
    <property type="gene ID" value="TraesCS5A03G0172600"/>
</dbReference>
<sequence length="358" mass="39003">MADLDLSTPLLSAMDLAEESNVSSAIDLAEESNVSAAFPLLVLEPPPDSDRSSYKVFSLPDQKLQDVPPLVSSKKVSLPTPQGWVLVLSSSGSSLEDAGTHLLNPKDGSIIELPTLNDDEVPLTCRCVLSNVVVAPGCSVLVFDHASPVMWFCRVGQDLRCSRHGYDIGCLDILGCPPTKRNFFHVAAVNGRFFFFQSNVDSLGTLDFQANDASEKPEARLGAIAVPRVEVPFGFTATYVLESCNDLFLVHIPFHGMCVDQPVELRVYRMDFSDPPAWRKTDCIGDRAFILGRSNFAASCSASGYGLKPNCVYWVNSLSEKNSDLHVLGLQDGSSEIVKQFDNVLGVEKPFWIVPVDA</sequence>
<dbReference type="PANTHER" id="PTHR33127">
    <property type="entry name" value="TRANSMEMBRANE PROTEIN"/>
    <property type="match status" value="1"/>
</dbReference>
<name>A0A3B6KE10_WHEAT</name>
<dbReference type="AlphaFoldDB" id="A0A3B6KE10"/>
<reference evidence="2" key="1">
    <citation type="submission" date="2018-08" db="EMBL/GenBank/DDBJ databases">
        <authorList>
            <person name="Rossello M."/>
        </authorList>
    </citation>
    <scope>NUCLEOTIDE SEQUENCE [LARGE SCALE GENOMIC DNA]</scope>
    <source>
        <strain evidence="2">cv. Chinese Spring</strain>
    </source>
</reference>
<keyword evidence="3" id="KW-1185">Reference proteome</keyword>
<evidence type="ECO:0000313" key="2">
    <source>
        <dbReference type="EnsemblPlants" id="TraesCS5A02G067400.1.cds1"/>
    </source>
</evidence>
<protein>
    <recommendedName>
        <fullName evidence="1">KIB1-4 beta-propeller domain-containing protein</fullName>
    </recommendedName>
</protein>
<dbReference type="OMA" id="TKRNFFH"/>
<dbReference type="Proteomes" id="UP000019116">
    <property type="component" value="Chromosome 5A"/>
</dbReference>
<dbReference type="Pfam" id="PF03478">
    <property type="entry name" value="Beta-prop_KIB1-4"/>
    <property type="match status" value="1"/>
</dbReference>